<evidence type="ECO:0000256" key="7">
    <source>
        <dbReference type="ARBA" id="ARBA00023125"/>
    </source>
</evidence>
<keyword evidence="4" id="KW-0548">Nucleotidyltransferase</keyword>
<evidence type="ECO:0000256" key="5">
    <source>
        <dbReference type="ARBA" id="ARBA00022705"/>
    </source>
</evidence>
<comment type="similarity">
    <text evidence="1">Belongs to the DNA polymerase type-B family.</text>
</comment>
<reference evidence="10 11" key="1">
    <citation type="submission" date="2020-08" db="EMBL/GenBank/DDBJ databases">
        <authorList>
            <person name="Koutsovoulos G."/>
            <person name="Danchin GJ E."/>
        </authorList>
    </citation>
    <scope>NUCLEOTIDE SEQUENCE [LARGE SCALE GENOMIC DNA]</scope>
</reference>
<dbReference type="OrthoDB" id="5876545at2759"/>
<dbReference type="GO" id="GO:0003677">
    <property type="term" value="F:DNA binding"/>
    <property type="evidence" value="ECO:0007669"/>
    <property type="project" value="UniProtKB-KW"/>
</dbReference>
<keyword evidence="7" id="KW-0238">DNA-binding</keyword>
<sequence>MMPEKRAQFDKWFDQHKNEPFNLNEQLAAYCINDVEILMAALIAFRTEFLESLQWLDVLREAMTIASACMKHFRMNHLKANHLGIVPEKGYDNVDNQSKIALKFLKWYGEKNNVTIRTAHSKNGEKKIGNYKLDGWVEEKKLAIEVNGCCWHGCIKCYPGRRS</sequence>
<gene>
    <name evidence="10" type="ORF">MENT_LOCUS61457</name>
</gene>
<keyword evidence="5" id="KW-0235">DNA replication</keyword>
<keyword evidence="3" id="KW-0808">Transferase</keyword>
<evidence type="ECO:0000256" key="2">
    <source>
        <dbReference type="ARBA" id="ARBA00012417"/>
    </source>
</evidence>
<accession>A0A6V7Y763</accession>
<dbReference type="Proteomes" id="UP000580250">
    <property type="component" value="Unassembled WGS sequence"/>
</dbReference>
<evidence type="ECO:0000313" key="10">
    <source>
        <dbReference type="EMBL" id="CAD2207519.1"/>
    </source>
</evidence>
<evidence type="ECO:0000313" key="11">
    <source>
        <dbReference type="Proteomes" id="UP000580250"/>
    </source>
</evidence>
<comment type="caution">
    <text evidence="10">The sequence shown here is derived from an EMBL/GenBank/DDBJ whole genome shotgun (WGS) entry which is preliminary data.</text>
</comment>
<dbReference type="Pfam" id="PF03175">
    <property type="entry name" value="DNA_pol_B_2"/>
    <property type="match status" value="1"/>
</dbReference>
<evidence type="ECO:0000256" key="6">
    <source>
        <dbReference type="ARBA" id="ARBA00022932"/>
    </source>
</evidence>
<name>A0A6V7Y763_MELEN</name>
<dbReference type="GO" id="GO:0000166">
    <property type="term" value="F:nucleotide binding"/>
    <property type="evidence" value="ECO:0007669"/>
    <property type="project" value="InterPro"/>
</dbReference>
<evidence type="ECO:0000259" key="9">
    <source>
        <dbReference type="Pfam" id="PF03175"/>
    </source>
</evidence>
<dbReference type="EMBL" id="CAJEWN010003396">
    <property type="protein sequence ID" value="CAD2207519.1"/>
    <property type="molecule type" value="Genomic_DNA"/>
</dbReference>
<comment type="catalytic activity">
    <reaction evidence="8">
        <text>DNA(n) + a 2'-deoxyribonucleoside 5'-triphosphate = DNA(n+1) + diphosphate</text>
        <dbReference type="Rhea" id="RHEA:22508"/>
        <dbReference type="Rhea" id="RHEA-COMP:17339"/>
        <dbReference type="Rhea" id="RHEA-COMP:17340"/>
        <dbReference type="ChEBI" id="CHEBI:33019"/>
        <dbReference type="ChEBI" id="CHEBI:61560"/>
        <dbReference type="ChEBI" id="CHEBI:173112"/>
        <dbReference type="EC" id="2.7.7.7"/>
    </reaction>
</comment>
<evidence type="ECO:0000256" key="4">
    <source>
        <dbReference type="ARBA" id="ARBA00022695"/>
    </source>
</evidence>
<keyword evidence="6" id="KW-0239">DNA-directed DNA polymerase</keyword>
<evidence type="ECO:0000256" key="3">
    <source>
        <dbReference type="ARBA" id="ARBA00022679"/>
    </source>
</evidence>
<dbReference type="AlphaFoldDB" id="A0A6V7Y763"/>
<evidence type="ECO:0000256" key="8">
    <source>
        <dbReference type="ARBA" id="ARBA00049244"/>
    </source>
</evidence>
<dbReference type="InterPro" id="IPR004868">
    <property type="entry name" value="DNA-dir_DNA_pol_B_mt/vir"/>
</dbReference>
<dbReference type="GO" id="GO:0006260">
    <property type="term" value="P:DNA replication"/>
    <property type="evidence" value="ECO:0007669"/>
    <property type="project" value="UniProtKB-KW"/>
</dbReference>
<protein>
    <recommendedName>
        <fullName evidence="2">DNA-directed DNA polymerase</fullName>
        <ecNumber evidence="2">2.7.7.7</ecNumber>
    </recommendedName>
</protein>
<organism evidence="10 11">
    <name type="scientific">Meloidogyne enterolobii</name>
    <name type="common">Root-knot nematode worm</name>
    <name type="synonym">Meloidogyne mayaguensis</name>
    <dbReference type="NCBI Taxonomy" id="390850"/>
    <lineage>
        <taxon>Eukaryota</taxon>
        <taxon>Metazoa</taxon>
        <taxon>Ecdysozoa</taxon>
        <taxon>Nematoda</taxon>
        <taxon>Chromadorea</taxon>
        <taxon>Rhabditida</taxon>
        <taxon>Tylenchina</taxon>
        <taxon>Tylenchomorpha</taxon>
        <taxon>Tylenchoidea</taxon>
        <taxon>Meloidogynidae</taxon>
        <taxon>Meloidogyninae</taxon>
        <taxon>Meloidogyne</taxon>
    </lineage>
</organism>
<proteinExistence type="inferred from homology"/>
<dbReference type="GO" id="GO:0003887">
    <property type="term" value="F:DNA-directed DNA polymerase activity"/>
    <property type="evidence" value="ECO:0007669"/>
    <property type="project" value="UniProtKB-KW"/>
</dbReference>
<evidence type="ECO:0000256" key="1">
    <source>
        <dbReference type="ARBA" id="ARBA00005755"/>
    </source>
</evidence>
<feature type="domain" description="DNA-directed DNA polymerase family B mitochondria/virus" evidence="9">
    <location>
        <begin position="8"/>
        <end position="87"/>
    </location>
</feature>
<dbReference type="EC" id="2.7.7.7" evidence="2"/>
<dbReference type="Gene3D" id="3.40.960.10">
    <property type="entry name" value="VSR Endonuclease"/>
    <property type="match status" value="1"/>
</dbReference>